<accession>A0AAQ3S640</accession>
<organism evidence="1 2">
    <name type="scientific">Vigna mungo</name>
    <name type="common">Black gram</name>
    <name type="synonym">Phaseolus mungo</name>
    <dbReference type="NCBI Taxonomy" id="3915"/>
    <lineage>
        <taxon>Eukaryota</taxon>
        <taxon>Viridiplantae</taxon>
        <taxon>Streptophyta</taxon>
        <taxon>Embryophyta</taxon>
        <taxon>Tracheophyta</taxon>
        <taxon>Spermatophyta</taxon>
        <taxon>Magnoliopsida</taxon>
        <taxon>eudicotyledons</taxon>
        <taxon>Gunneridae</taxon>
        <taxon>Pentapetalae</taxon>
        <taxon>rosids</taxon>
        <taxon>fabids</taxon>
        <taxon>Fabales</taxon>
        <taxon>Fabaceae</taxon>
        <taxon>Papilionoideae</taxon>
        <taxon>50 kb inversion clade</taxon>
        <taxon>NPAAA clade</taxon>
        <taxon>indigoferoid/millettioid clade</taxon>
        <taxon>Phaseoleae</taxon>
        <taxon>Vigna</taxon>
    </lineage>
</organism>
<sequence length="121" mass="13567">MSKTCSALMRYWSLSLSKGPQRPPLRGLMKTTIGTNGATALESSSLRTRRLSPAASSLYLMESRIADRRYCGIVNFCLSSSLHRRGLLEMPQPRKDSTIADDDDDNESIVFALRSNIRRNK</sequence>
<dbReference type="Proteomes" id="UP001374535">
    <property type="component" value="Chromosome 2"/>
</dbReference>
<reference evidence="1 2" key="1">
    <citation type="journal article" date="2023" name="Life. Sci Alliance">
        <title>Evolutionary insights into 3D genome organization and epigenetic landscape of Vigna mungo.</title>
        <authorList>
            <person name="Junaid A."/>
            <person name="Singh B."/>
            <person name="Bhatia S."/>
        </authorList>
    </citation>
    <scope>NUCLEOTIDE SEQUENCE [LARGE SCALE GENOMIC DNA]</scope>
    <source>
        <strain evidence="1">Urdbean</strain>
    </source>
</reference>
<keyword evidence="2" id="KW-1185">Reference proteome</keyword>
<proteinExistence type="predicted"/>
<evidence type="ECO:0000313" key="1">
    <source>
        <dbReference type="EMBL" id="WVZ20799.1"/>
    </source>
</evidence>
<name>A0AAQ3S640_VIGMU</name>
<evidence type="ECO:0000313" key="2">
    <source>
        <dbReference type="Proteomes" id="UP001374535"/>
    </source>
</evidence>
<protein>
    <submittedName>
        <fullName evidence="1">Uncharacterized protein</fullName>
    </submittedName>
</protein>
<dbReference type="EMBL" id="CP144699">
    <property type="protein sequence ID" value="WVZ20799.1"/>
    <property type="molecule type" value="Genomic_DNA"/>
</dbReference>
<dbReference type="AlphaFoldDB" id="A0AAQ3S640"/>
<gene>
    <name evidence="1" type="ORF">V8G54_008121</name>
</gene>